<organism evidence="2 3">
    <name type="scientific">Pendulispora brunnea</name>
    <dbReference type="NCBI Taxonomy" id="2905690"/>
    <lineage>
        <taxon>Bacteria</taxon>
        <taxon>Pseudomonadati</taxon>
        <taxon>Myxococcota</taxon>
        <taxon>Myxococcia</taxon>
        <taxon>Myxococcales</taxon>
        <taxon>Sorangiineae</taxon>
        <taxon>Pendulisporaceae</taxon>
        <taxon>Pendulispora</taxon>
    </lineage>
</organism>
<accession>A0ABZ2KN98</accession>
<name>A0ABZ2KN98_9BACT</name>
<feature type="region of interest" description="Disordered" evidence="1">
    <location>
        <begin position="102"/>
        <end position="125"/>
    </location>
</feature>
<evidence type="ECO:0000313" key="2">
    <source>
        <dbReference type="EMBL" id="WXA99070.1"/>
    </source>
</evidence>
<proteinExistence type="predicted"/>
<keyword evidence="3" id="KW-1185">Reference proteome</keyword>
<dbReference type="RefSeq" id="WP_394849700.1">
    <property type="nucleotide sequence ID" value="NZ_CP089982.1"/>
</dbReference>
<sequence>MANVKVRSASIYVSGRKFGECFENTYDVESGDEPQFGDGVVLGFSDGIIQTTLSCKSVMPVGGSSVNMLVLMKNKTDLDVALATIDGKIHQVSMRVTKASVQSTHKNGTQEGTFTLSGGEPDIIG</sequence>
<dbReference type="Proteomes" id="UP001379533">
    <property type="component" value="Chromosome"/>
</dbReference>
<dbReference type="EMBL" id="CP089982">
    <property type="protein sequence ID" value="WXA99070.1"/>
    <property type="molecule type" value="Genomic_DNA"/>
</dbReference>
<gene>
    <name evidence="2" type="ORF">LZC95_19885</name>
</gene>
<evidence type="ECO:0000256" key="1">
    <source>
        <dbReference type="SAM" id="MobiDB-lite"/>
    </source>
</evidence>
<protein>
    <submittedName>
        <fullName evidence="2">Uncharacterized protein</fullName>
    </submittedName>
</protein>
<feature type="compositionally biased region" description="Polar residues" evidence="1">
    <location>
        <begin position="102"/>
        <end position="116"/>
    </location>
</feature>
<evidence type="ECO:0000313" key="3">
    <source>
        <dbReference type="Proteomes" id="UP001379533"/>
    </source>
</evidence>
<reference evidence="2 3" key="1">
    <citation type="submission" date="2021-12" db="EMBL/GenBank/DDBJ databases">
        <title>Discovery of the Pendulisporaceae a myxobacterial family with distinct sporulation behavior and unique specialized metabolism.</title>
        <authorList>
            <person name="Garcia R."/>
            <person name="Popoff A."/>
            <person name="Bader C.D."/>
            <person name="Loehr J."/>
            <person name="Walesch S."/>
            <person name="Walt C."/>
            <person name="Boldt J."/>
            <person name="Bunk B."/>
            <person name="Haeckl F.J.F.P.J."/>
            <person name="Gunesch A.P."/>
            <person name="Birkelbach J."/>
            <person name="Nuebel U."/>
            <person name="Pietschmann T."/>
            <person name="Bach T."/>
            <person name="Mueller R."/>
        </authorList>
    </citation>
    <scope>NUCLEOTIDE SEQUENCE [LARGE SCALE GENOMIC DNA]</scope>
    <source>
        <strain evidence="2 3">MSr12523</strain>
    </source>
</reference>